<proteinExistence type="inferred from homology"/>
<evidence type="ECO:0000256" key="1">
    <source>
        <dbReference type="ARBA" id="ARBA00006754"/>
    </source>
</evidence>
<sequence length="515" mass="54946">MPITVHELLADPLLRLEPVVTGDTQRTISWVHSSEMPDPADAAFLRGGEVVLTAGVWYWAGASAAAFVDGLARVGAAALGFGVSSLVDEVPAPLVTACRDATLTLFRVPSDMAFITITQTFVECFVKEREQALRETVARNDRFVRAARNGRGLPGTLSVLRSYHARPAWVLSPTRGVLAAAHHAPPAHLLDAVGELPAHLDQPADVAGHSAFSILGPSDTDAYLVLAASLAELSVAERAIIDQALAFLAVELQREAAVRESEQRYAAELFDLIAAGDAQFAAVEARLRALDLPADAPLAGLVCRAPDLPVAGARLLAALEELHLPNVTATKGAEVAALIPWPHPIEELEALGARLLQALGDGAALGAGSPAEAPQDLRRTLLEARHACRIALRRRDAHYATYPQVGSHALLLALQDDQVLETFRGALLEPLLAQDTRRHTVLVPTIRAFLAADGHYRQTAAALHVHVNTLRLRLARIEQLTGRDLSRLEDRVDFYLALSAAGELPGDSETPPGAG</sequence>
<dbReference type="RefSeq" id="WP_259315199.1">
    <property type="nucleotide sequence ID" value="NZ_CP087164.1"/>
</dbReference>
<dbReference type="InterPro" id="IPR051448">
    <property type="entry name" value="CdaR-like_regulators"/>
</dbReference>
<dbReference type="InterPro" id="IPR041522">
    <property type="entry name" value="CdaR_GGDEF"/>
</dbReference>
<feature type="domain" description="CdaR GGDEF-like" evidence="4">
    <location>
        <begin position="282"/>
        <end position="390"/>
    </location>
</feature>
<dbReference type="Proteomes" id="UP001162834">
    <property type="component" value="Chromosome"/>
</dbReference>
<feature type="domain" description="Purine catabolism PurC-like" evidence="2">
    <location>
        <begin position="7"/>
        <end position="122"/>
    </location>
</feature>
<evidence type="ECO:0000259" key="3">
    <source>
        <dbReference type="Pfam" id="PF13556"/>
    </source>
</evidence>
<dbReference type="Gene3D" id="1.10.10.2840">
    <property type="entry name" value="PucR C-terminal helix-turn-helix domain"/>
    <property type="match status" value="1"/>
</dbReference>
<dbReference type="InterPro" id="IPR025736">
    <property type="entry name" value="PucR_C-HTH_dom"/>
</dbReference>
<dbReference type="KEGG" id="sbae:DSM104329_01908"/>
<dbReference type="InterPro" id="IPR042070">
    <property type="entry name" value="PucR_C-HTH_sf"/>
</dbReference>
<gene>
    <name evidence="5" type="ORF">DSM104329_01908</name>
</gene>
<reference evidence="5" key="1">
    <citation type="journal article" date="2022" name="Int. J. Syst. Evol. Microbiol.">
        <title>Pseudomonas aegrilactucae sp. nov. and Pseudomonas morbosilactucae sp. nov., pathogens causing bacterial rot of lettuce in Japan.</title>
        <authorList>
            <person name="Sawada H."/>
            <person name="Fujikawa T."/>
            <person name="Satou M."/>
        </authorList>
    </citation>
    <scope>NUCLEOTIDE SEQUENCE</scope>
    <source>
        <strain evidence="5">0166_1</strain>
    </source>
</reference>
<dbReference type="InterPro" id="IPR012914">
    <property type="entry name" value="PucR_dom"/>
</dbReference>
<evidence type="ECO:0000259" key="4">
    <source>
        <dbReference type="Pfam" id="PF17853"/>
    </source>
</evidence>
<evidence type="ECO:0008006" key="7">
    <source>
        <dbReference type="Google" id="ProtNLM"/>
    </source>
</evidence>
<dbReference type="AlphaFoldDB" id="A0A9E6XWM7"/>
<feature type="domain" description="PucR C-terminal helix-turn-helix" evidence="3">
    <location>
        <begin position="442"/>
        <end position="499"/>
    </location>
</feature>
<dbReference type="EMBL" id="CP087164">
    <property type="protein sequence ID" value="UGS35515.1"/>
    <property type="molecule type" value="Genomic_DNA"/>
</dbReference>
<dbReference type="PANTHER" id="PTHR33744">
    <property type="entry name" value="CARBOHYDRATE DIACID REGULATOR"/>
    <property type="match status" value="1"/>
</dbReference>
<comment type="similarity">
    <text evidence="1">Belongs to the CdaR family.</text>
</comment>
<evidence type="ECO:0000313" key="5">
    <source>
        <dbReference type="EMBL" id="UGS35515.1"/>
    </source>
</evidence>
<dbReference type="Pfam" id="PF13556">
    <property type="entry name" value="HTH_30"/>
    <property type="match status" value="1"/>
</dbReference>
<evidence type="ECO:0000313" key="6">
    <source>
        <dbReference type="Proteomes" id="UP001162834"/>
    </source>
</evidence>
<dbReference type="Pfam" id="PF07905">
    <property type="entry name" value="PucR"/>
    <property type="match status" value="1"/>
</dbReference>
<evidence type="ECO:0000259" key="2">
    <source>
        <dbReference type="Pfam" id="PF07905"/>
    </source>
</evidence>
<protein>
    <recommendedName>
        <fullName evidence="7">PucR family transcriptional regulator</fullName>
    </recommendedName>
</protein>
<dbReference type="PANTHER" id="PTHR33744:SF17">
    <property type="entry name" value="CONSERVED PROTEIN"/>
    <property type="match status" value="1"/>
</dbReference>
<accession>A0A9E6XWM7</accession>
<dbReference type="Pfam" id="PF17853">
    <property type="entry name" value="GGDEF_2"/>
    <property type="match status" value="1"/>
</dbReference>
<keyword evidence="6" id="KW-1185">Reference proteome</keyword>
<name>A0A9E6XWM7_9ACTN</name>
<organism evidence="5 6">
    <name type="scientific">Capillimicrobium parvum</name>
    <dbReference type="NCBI Taxonomy" id="2884022"/>
    <lineage>
        <taxon>Bacteria</taxon>
        <taxon>Bacillati</taxon>
        <taxon>Actinomycetota</taxon>
        <taxon>Thermoleophilia</taxon>
        <taxon>Solirubrobacterales</taxon>
        <taxon>Capillimicrobiaceae</taxon>
        <taxon>Capillimicrobium</taxon>
    </lineage>
</organism>